<dbReference type="InterPro" id="IPR034138">
    <property type="entry name" value="NOP8_RRM"/>
</dbReference>
<feature type="compositionally biased region" description="Acidic residues" evidence="5">
    <location>
        <begin position="878"/>
        <end position="890"/>
    </location>
</feature>
<evidence type="ECO:0000256" key="5">
    <source>
        <dbReference type="SAM" id="MobiDB-lite"/>
    </source>
</evidence>
<feature type="region of interest" description="Disordered" evidence="5">
    <location>
        <begin position="1"/>
        <end position="119"/>
    </location>
</feature>
<feature type="compositionally biased region" description="Acidic residues" evidence="5">
    <location>
        <begin position="429"/>
        <end position="442"/>
    </location>
</feature>
<evidence type="ECO:0000256" key="4">
    <source>
        <dbReference type="PROSITE-ProRule" id="PRU00176"/>
    </source>
</evidence>
<feature type="compositionally biased region" description="Polar residues" evidence="5">
    <location>
        <begin position="843"/>
        <end position="867"/>
    </location>
</feature>
<dbReference type="InterPro" id="IPR000504">
    <property type="entry name" value="RRM_dom"/>
</dbReference>
<feature type="compositionally biased region" description="Acidic residues" evidence="5">
    <location>
        <begin position="497"/>
        <end position="543"/>
    </location>
</feature>
<feature type="compositionally biased region" description="Low complexity" evidence="5">
    <location>
        <begin position="72"/>
        <end position="102"/>
    </location>
</feature>
<dbReference type="Gene3D" id="3.30.70.330">
    <property type="match status" value="1"/>
</dbReference>
<evidence type="ECO:0000313" key="7">
    <source>
        <dbReference type="EMBL" id="KAG0006641.1"/>
    </source>
</evidence>
<feature type="compositionally biased region" description="Gly residues" evidence="5">
    <location>
        <begin position="1101"/>
        <end position="1110"/>
    </location>
</feature>
<feature type="compositionally biased region" description="Acidic residues" evidence="5">
    <location>
        <begin position="971"/>
        <end position="987"/>
    </location>
</feature>
<dbReference type="CDD" id="cd12226">
    <property type="entry name" value="RRM_NOL8"/>
    <property type="match status" value="1"/>
</dbReference>
<dbReference type="PANTHER" id="PTHR48029:SF1">
    <property type="entry name" value="NUCLEOLAR PROTEIN 8"/>
    <property type="match status" value="1"/>
</dbReference>
<dbReference type="InterPro" id="IPR035979">
    <property type="entry name" value="RBD_domain_sf"/>
</dbReference>
<comment type="subcellular location">
    <subcellularLocation>
        <location evidence="1">Nucleus</location>
        <location evidence="1">Nucleolus</location>
    </subcellularLocation>
</comment>
<dbReference type="Pfam" id="PF00076">
    <property type="entry name" value="RRM_1"/>
    <property type="match status" value="1"/>
</dbReference>
<protein>
    <recommendedName>
        <fullName evidence="6">RRM domain-containing protein</fullName>
    </recommendedName>
</protein>
<dbReference type="AlphaFoldDB" id="A0A9P6SV35"/>
<evidence type="ECO:0000259" key="6">
    <source>
        <dbReference type="PROSITE" id="PS50102"/>
    </source>
</evidence>
<dbReference type="SMART" id="SM00360">
    <property type="entry name" value="RRM"/>
    <property type="match status" value="1"/>
</dbReference>
<dbReference type="Proteomes" id="UP000749646">
    <property type="component" value="Unassembled WGS sequence"/>
</dbReference>
<feature type="compositionally biased region" description="Basic residues" evidence="5">
    <location>
        <begin position="1081"/>
        <end position="1099"/>
    </location>
</feature>
<feature type="region of interest" description="Disordered" evidence="5">
    <location>
        <begin position="652"/>
        <end position="698"/>
    </location>
</feature>
<feature type="region of interest" description="Disordered" evidence="5">
    <location>
        <begin position="417"/>
        <end position="442"/>
    </location>
</feature>
<evidence type="ECO:0000256" key="1">
    <source>
        <dbReference type="ARBA" id="ARBA00004604"/>
    </source>
</evidence>
<sequence>MKAFPPKEARPHTSTSPSSTRVPSSGFLKTHNKDNATSRLYSKPGRTGQGASNSGTGQPKKKDANVKHQLYTEPASPSSSAFTATTAPSESYESTTVTSTTTKIKKPKTPKPSLDPNEHISQRAFIGGLSRDVTLSDVEGRFRSFGQIKDIYVAKDVDGMCRGFGYVTLETTRKEWQKCVALFNGAKWKGNVMKIEEAKKNWETRPLGLLEQKYTDIHAVPSVRPNLGRDLFRRQEDLDVQAKLEKKEQEILLKKLKKNPVRHADDMSLITEKNVDGKRGWKRGRYGRPIITMKLDRMTYDPSHYKSNLEKLFNVTGMPLPLDKLIYRINEDEPIPKGKHLPTEVVLAQFLSKSKSTIRLNTAGTDAAQKSITEGRKELFSTIKAITAQSRATYSQEQQVRDSPDDRAMMASILAQIDMSPRASPQDGSDIDDDEEGGTYMEDLDDVHDTKADELFGDVLDNPSKVLSKSERDSRPEDLFGDDENGLWASQPSLSFLEEDGGDGSEGDEYGEDEYEDEDEEMESADEEVDDDENEGSIDEDTIEAIAQLQNTSSTSTSGLFDSDDDNNQDAKSSAHAKLAGESNAARLKAMEARQSELEVARGKQQQLIASKLVNIDLRDKKAGHVVFSDSDDYDSEDYEKMEANHVKKMASLNNPAKNIFDSDSGSDDEQQPTLSVSKKTGIKEIFGSDDEDDNTGTSKLAAHVDLNIKEQFEGPGGKALFKMQTKIGTTDSRFQLSKDFLDDRIREEDDADYVAHQDRLKGEQAASMGISGIVLDEDRQGESDISAEKMQAMNILRAMFGDSVVRSKKKEEDTARQAKGGLGFTTGLTVRYDPAVEPPSQPLTQPATATEISKMNVSDSDSNTEPEPSKYHSDKEENQEEDYEQDEDKGAESIGKGTEPTKKSVRFSFAFDTVALNSDDRDEDNMAESTSTESSTATKKDVDNTVKFQVASDLKSLFAPATGTFKLFGDDDDENKENDQTDDVEDDRQIGALDEDRSQDEIITSYTDGARTIFTSGTDALNRAPLSHSGSLFFFHFKNPSLLKRSNFKTDNKVFMRTSTMDEVTVHWEKTRRAMTQEFKRKHKSAARNKARASKRLKTTGGGGPDDQV</sequence>
<dbReference type="GO" id="GO:0003723">
    <property type="term" value="F:RNA binding"/>
    <property type="evidence" value="ECO:0007669"/>
    <property type="project" value="UniProtKB-UniRule"/>
</dbReference>
<feature type="compositionally biased region" description="Basic and acidic residues" evidence="5">
    <location>
        <begin position="868"/>
        <end position="877"/>
    </location>
</feature>
<keyword evidence="8" id="KW-1185">Reference proteome</keyword>
<feature type="compositionally biased region" description="Basic and acidic residues" evidence="5">
    <location>
        <begin position="468"/>
        <end position="478"/>
    </location>
</feature>
<dbReference type="OrthoDB" id="21643at2759"/>
<dbReference type="GO" id="GO:0005730">
    <property type="term" value="C:nucleolus"/>
    <property type="evidence" value="ECO:0007669"/>
    <property type="project" value="UniProtKB-SubCell"/>
</dbReference>
<keyword evidence="2 4" id="KW-0694">RNA-binding</keyword>
<dbReference type="PANTHER" id="PTHR48029">
    <property type="entry name" value="NUCLEOLAR PROTEIN 8"/>
    <property type="match status" value="1"/>
</dbReference>
<keyword evidence="3" id="KW-0539">Nucleus</keyword>
<reference evidence="7" key="1">
    <citation type="journal article" date="2020" name="Fungal Divers.">
        <title>Resolving the Mortierellaceae phylogeny through synthesis of multi-gene phylogenetics and phylogenomics.</title>
        <authorList>
            <person name="Vandepol N."/>
            <person name="Liber J."/>
            <person name="Desiro A."/>
            <person name="Na H."/>
            <person name="Kennedy M."/>
            <person name="Barry K."/>
            <person name="Grigoriev I.V."/>
            <person name="Miller A.N."/>
            <person name="O'Donnell K."/>
            <person name="Stajich J.E."/>
            <person name="Bonito G."/>
        </authorList>
    </citation>
    <scope>NUCLEOTIDE SEQUENCE</scope>
    <source>
        <strain evidence="7">MES-2147</strain>
    </source>
</reference>
<feature type="compositionally biased region" description="Low complexity" evidence="5">
    <location>
        <begin position="928"/>
        <end position="938"/>
    </location>
</feature>
<feature type="region of interest" description="Disordered" evidence="5">
    <location>
        <begin position="968"/>
        <end position="988"/>
    </location>
</feature>
<comment type="caution">
    <text evidence="7">The sequence shown here is derived from an EMBL/GenBank/DDBJ whole genome shotgun (WGS) entry which is preliminary data.</text>
</comment>
<evidence type="ECO:0000256" key="2">
    <source>
        <dbReference type="ARBA" id="ARBA00022884"/>
    </source>
</evidence>
<feature type="domain" description="RRM" evidence="6">
    <location>
        <begin position="122"/>
        <end position="200"/>
    </location>
</feature>
<evidence type="ECO:0000256" key="3">
    <source>
        <dbReference type="ARBA" id="ARBA00023242"/>
    </source>
</evidence>
<feature type="compositionally biased region" description="Low complexity" evidence="5">
    <location>
        <begin position="12"/>
        <end position="25"/>
    </location>
</feature>
<organism evidence="7 8">
    <name type="scientific">Modicella reniformis</name>
    <dbReference type="NCBI Taxonomy" id="1440133"/>
    <lineage>
        <taxon>Eukaryota</taxon>
        <taxon>Fungi</taxon>
        <taxon>Fungi incertae sedis</taxon>
        <taxon>Mucoromycota</taxon>
        <taxon>Mortierellomycotina</taxon>
        <taxon>Mortierellomycetes</taxon>
        <taxon>Mortierellales</taxon>
        <taxon>Mortierellaceae</taxon>
        <taxon>Modicella</taxon>
    </lineage>
</organism>
<accession>A0A9P6SV35</accession>
<proteinExistence type="predicted"/>
<feature type="region of interest" description="Disordered" evidence="5">
    <location>
        <begin position="1079"/>
        <end position="1110"/>
    </location>
</feature>
<feature type="region of interest" description="Disordered" evidence="5">
    <location>
        <begin position="462"/>
        <end position="583"/>
    </location>
</feature>
<evidence type="ECO:0000313" key="8">
    <source>
        <dbReference type="Proteomes" id="UP000749646"/>
    </source>
</evidence>
<feature type="compositionally biased region" description="Basic and acidic residues" evidence="5">
    <location>
        <begin position="1"/>
        <end position="11"/>
    </location>
</feature>
<dbReference type="InterPro" id="IPR012677">
    <property type="entry name" value="Nucleotide-bd_a/b_plait_sf"/>
</dbReference>
<gene>
    <name evidence="7" type="ORF">BGZ65_005694</name>
</gene>
<dbReference type="SUPFAM" id="SSF54928">
    <property type="entry name" value="RNA-binding domain, RBD"/>
    <property type="match status" value="1"/>
</dbReference>
<feature type="compositionally biased region" description="Polar residues" evidence="5">
    <location>
        <begin position="548"/>
        <end position="560"/>
    </location>
</feature>
<dbReference type="PROSITE" id="PS50102">
    <property type="entry name" value="RRM"/>
    <property type="match status" value="1"/>
</dbReference>
<feature type="region of interest" description="Disordered" evidence="5">
    <location>
        <begin position="920"/>
        <end position="940"/>
    </location>
</feature>
<name>A0A9P6SV35_9FUNG</name>
<dbReference type="EMBL" id="JAAAHW010000081">
    <property type="protein sequence ID" value="KAG0006641.1"/>
    <property type="molecule type" value="Genomic_DNA"/>
</dbReference>
<feature type="region of interest" description="Disordered" evidence="5">
    <location>
        <begin position="808"/>
        <end position="903"/>
    </location>
</feature>